<keyword evidence="2" id="KW-1185">Reference proteome</keyword>
<dbReference type="EMBL" id="JADAKE010000022">
    <property type="protein sequence ID" value="MBF8808590.1"/>
    <property type="molecule type" value="Genomic_DNA"/>
</dbReference>
<gene>
    <name evidence="1" type="ORF">IC227_10350</name>
</gene>
<evidence type="ECO:0000313" key="2">
    <source>
        <dbReference type="Proteomes" id="UP000637757"/>
    </source>
</evidence>
<accession>A0A931FAC8</accession>
<dbReference type="AlphaFoldDB" id="A0A931FAC8"/>
<evidence type="ECO:0000313" key="1">
    <source>
        <dbReference type="EMBL" id="MBF8808590.1"/>
    </source>
</evidence>
<organism evidence="1 2">
    <name type="scientific">Enterococcus lacertideformus</name>
    <dbReference type="NCBI Taxonomy" id="2771493"/>
    <lineage>
        <taxon>Bacteria</taxon>
        <taxon>Bacillati</taxon>
        <taxon>Bacillota</taxon>
        <taxon>Bacilli</taxon>
        <taxon>Lactobacillales</taxon>
        <taxon>Enterococcaceae</taxon>
        <taxon>Enterococcus</taxon>
    </lineage>
</organism>
<name>A0A931FAC8_9ENTE</name>
<reference evidence="1" key="1">
    <citation type="submission" date="2020-09" db="EMBL/GenBank/DDBJ databases">
        <title>Genomic insights into the novelty and pathogenicity of a unique biofilm-forming Enterococcus sp. bacteria (Enterococcus lacertideformus) identified in reptiles.</title>
        <authorList>
            <person name="Agius J.E."/>
            <person name="Phalen D.N."/>
            <person name="Rose K."/>
            <person name="Eden J.-S."/>
        </authorList>
    </citation>
    <scope>NUCLEOTIDE SEQUENCE</scope>
    <source>
        <strain evidence="1">PHRS 0518</strain>
    </source>
</reference>
<dbReference type="Proteomes" id="UP000637757">
    <property type="component" value="Unassembled WGS sequence"/>
</dbReference>
<proteinExistence type="predicted"/>
<comment type="caution">
    <text evidence="1">The sequence shown here is derived from an EMBL/GenBank/DDBJ whole genome shotgun (WGS) entry which is preliminary data.</text>
</comment>
<protein>
    <submittedName>
        <fullName evidence="1">Uncharacterized protein</fullName>
    </submittedName>
</protein>
<sequence length="73" mass="8520">MVMKKMVCVSMMFYIKRLRLPMVAITKKARKSTGIIYSRNVREKERTNPTLTLIVKIGFVLFSSEDYCLTLLL</sequence>